<dbReference type="GO" id="GO:0007033">
    <property type="term" value="P:vacuole organization"/>
    <property type="evidence" value="ECO:0007669"/>
    <property type="project" value="TreeGrafter"/>
</dbReference>
<evidence type="ECO:0000313" key="11">
    <source>
        <dbReference type="EMBL" id="NDV29339.1"/>
    </source>
</evidence>
<dbReference type="PROSITE" id="PS50236">
    <property type="entry name" value="CHCR"/>
    <property type="match status" value="1"/>
</dbReference>
<dbReference type="SUPFAM" id="SSF69322">
    <property type="entry name" value="Tricorn protease domain 2"/>
    <property type="match status" value="1"/>
</dbReference>
<dbReference type="InterPro" id="IPR058919">
    <property type="entry name" value="Pep3/Vps18_RING_C"/>
</dbReference>
<feature type="coiled-coil region" evidence="8">
    <location>
        <begin position="735"/>
        <end position="776"/>
    </location>
</feature>
<dbReference type="GO" id="GO:0048284">
    <property type="term" value="P:organelle fusion"/>
    <property type="evidence" value="ECO:0007669"/>
    <property type="project" value="TreeGrafter"/>
</dbReference>
<name>A0A6B2KX76_9EUKA</name>
<feature type="domain" description="Pep3/Vps18 RING C-terminal" evidence="10">
    <location>
        <begin position="781"/>
        <end position="818"/>
    </location>
</feature>
<evidence type="ECO:0000256" key="1">
    <source>
        <dbReference type="ARBA" id="ARBA00010454"/>
    </source>
</evidence>
<dbReference type="GO" id="GO:0030674">
    <property type="term" value="F:protein-macromolecule adaptor activity"/>
    <property type="evidence" value="ECO:0007669"/>
    <property type="project" value="TreeGrafter"/>
</dbReference>
<dbReference type="GO" id="GO:0008270">
    <property type="term" value="F:zinc ion binding"/>
    <property type="evidence" value="ECO:0007669"/>
    <property type="project" value="UniProtKB-KW"/>
</dbReference>
<keyword evidence="3" id="KW-0863">Zinc-finger</keyword>
<dbReference type="SUPFAM" id="SSF57850">
    <property type="entry name" value="RING/U-box"/>
    <property type="match status" value="1"/>
</dbReference>
<dbReference type="GO" id="GO:0030897">
    <property type="term" value="C:HOPS complex"/>
    <property type="evidence" value="ECO:0007669"/>
    <property type="project" value="TreeGrafter"/>
</dbReference>
<dbReference type="GO" id="GO:0005768">
    <property type="term" value="C:endosome"/>
    <property type="evidence" value="ECO:0007669"/>
    <property type="project" value="TreeGrafter"/>
</dbReference>
<evidence type="ECO:0000256" key="4">
    <source>
        <dbReference type="ARBA" id="ARBA00022833"/>
    </source>
</evidence>
<dbReference type="GO" id="GO:0007032">
    <property type="term" value="P:endosome organization"/>
    <property type="evidence" value="ECO:0007669"/>
    <property type="project" value="TreeGrafter"/>
</dbReference>
<evidence type="ECO:0000256" key="5">
    <source>
        <dbReference type="ARBA" id="ARBA00023136"/>
    </source>
</evidence>
<dbReference type="InterPro" id="IPR000547">
    <property type="entry name" value="Clathrin_H-chain/VPS_repeat"/>
</dbReference>
<reference evidence="11" key="1">
    <citation type="journal article" date="2020" name="J. Eukaryot. Microbiol.">
        <title>De novo Sequencing, Assembly and Annotation of the Transcriptome for the Free-Living Testate Amoeba Arcella intermedia.</title>
        <authorList>
            <person name="Ribeiro G.M."/>
            <person name="Porfirio-Sousa A.L."/>
            <person name="Maurer-Alcala X.X."/>
            <person name="Katz L.A."/>
            <person name="Lahr D.J.G."/>
        </authorList>
    </citation>
    <scope>NUCLEOTIDE SEQUENCE</scope>
</reference>
<comment type="similarity">
    <text evidence="1">Belongs to the VPS18 family.</text>
</comment>
<sequence>MAIALDNGTIRRLNLKEPEEIQTIEMPRKDQIHKLFMDPNGNHLLITMENEDNYYLHQKSRKPKALGSKMKGVIEACAWDRSGISNATMANVLVGTRNGQIYELLIDSKETTLLSLTGTKERSKLLFVLPEQSITGIACETFPFGETKHFVMVTTPSRIYQFIGSPTYETLFQHYEKPQLLRLTELPGTSTGELQLFSLKGTGLANAFAWLSGAGLFHGDIIFGAQKEGDTMSEKQELTSYPDPAIPPIGFILTEFHYLLLYSDRFLALSRIDDSITFTHDFTDKIRLIGFAQDPTLGIIFCYSATKVWEVIIKDEDKNVWDKYLQKNMFDLALQYAKRPAHKDKVHIRRSEHYFENKQYSVAAQFYAKTSKSFEEITLKFIEAEQVDALRSFLTEKLKNIHEKEKTQYTMICTWLCELFMDKLNELDMDERSQGQKENVIYEFHTFLEENKDHLDPPTTKQILASHARLDELLYYSGLIKDYETLITFNLHKQRWDDALKVLVSQTDTNLYYKYAPILMEHNAEKTVSVLMKKSDLIPRHLIPALIRYEVTNESLKNPPVRSSSPSIEHQGIRYLNHVVTKCGNKDRAIHNYLLSLYTKYHDESALISFLSQNDASYDLHYALGLCKEHNKMQASVIILSKMKLYKEALEQALLVGNIEMAKSIADKPQSDPNIPSDEDKDELRKNLWLIIARHVVEKDKNIKKAMEYLKDTDLLKIEDVLPFFPDFELIDDFKDAIIAALQEYNRHLDSLKNEMKETTKSAELIREDIKSLRNNFVHIEANDKCELCKFPILSNSFYLFPCGHTFHCHCLQDEMKKHLSSELKLQLEHSLQRLDAIDNPNHLQTTEDNFLNDSFFSGAGNIISNIAHMNDDKSDNTSHRSANVDKMQLRDIIDSLVASECFLCGKITIQSIDVPFDDEI</sequence>
<accession>A0A6B2KX76</accession>
<dbReference type="InterPro" id="IPR055358">
    <property type="entry name" value="CHCR"/>
</dbReference>
<keyword evidence="4" id="KW-0862">Zinc</keyword>
<evidence type="ECO:0000256" key="3">
    <source>
        <dbReference type="ARBA" id="ARBA00022771"/>
    </source>
</evidence>
<evidence type="ECO:0000256" key="6">
    <source>
        <dbReference type="ARBA" id="ARBA00029433"/>
    </source>
</evidence>
<dbReference type="GO" id="GO:0006904">
    <property type="term" value="P:vesicle docking involved in exocytosis"/>
    <property type="evidence" value="ECO:0007669"/>
    <property type="project" value="TreeGrafter"/>
</dbReference>
<keyword evidence="5" id="KW-0472">Membrane</keyword>
<evidence type="ECO:0000259" key="9">
    <source>
        <dbReference type="Pfam" id="PF05131"/>
    </source>
</evidence>
<keyword evidence="2" id="KW-0479">Metal-binding</keyword>
<comment type="subcellular location">
    <subcellularLocation>
        <location evidence="6">Endomembrane system</location>
        <topology evidence="6">Peripheral membrane protein</topology>
        <orientation evidence="6">Cytoplasmic side</orientation>
    </subcellularLocation>
</comment>
<dbReference type="InterPro" id="IPR007810">
    <property type="entry name" value="Pep3/Vps18_beta-prop"/>
</dbReference>
<dbReference type="PANTHER" id="PTHR23323:SF26">
    <property type="entry name" value="VACUOLAR PROTEIN SORTING-ASSOCIATED PROTEIN 18 HOMOLOG"/>
    <property type="match status" value="1"/>
</dbReference>
<protein>
    <submittedName>
        <fullName evidence="11">Uncharacterized protein</fullName>
    </submittedName>
</protein>
<feature type="domain" description="Pep3/Vps18 beta-propeller" evidence="9">
    <location>
        <begin position="1"/>
        <end position="313"/>
    </location>
</feature>
<dbReference type="PANTHER" id="PTHR23323">
    <property type="entry name" value="VACUOLAR PROTEIN SORTING-ASSOCIATED PROTEIN"/>
    <property type="match status" value="1"/>
</dbReference>
<dbReference type="Pfam" id="PF00637">
    <property type="entry name" value="Clathrin"/>
    <property type="match status" value="1"/>
</dbReference>
<evidence type="ECO:0000256" key="7">
    <source>
        <dbReference type="PROSITE-ProRule" id="PRU01006"/>
    </source>
</evidence>
<dbReference type="Pfam" id="PF05131">
    <property type="entry name" value="Pep3_Vps18"/>
    <property type="match status" value="1"/>
</dbReference>
<evidence type="ECO:0000256" key="2">
    <source>
        <dbReference type="ARBA" id="ARBA00022723"/>
    </source>
</evidence>
<evidence type="ECO:0000256" key="8">
    <source>
        <dbReference type="SAM" id="Coils"/>
    </source>
</evidence>
<dbReference type="EMBL" id="GIBP01000370">
    <property type="protein sequence ID" value="NDV29339.1"/>
    <property type="molecule type" value="Transcribed_RNA"/>
</dbReference>
<dbReference type="Pfam" id="PF26148">
    <property type="entry name" value="VPS18_RING_C"/>
    <property type="match status" value="1"/>
</dbReference>
<organism evidence="11">
    <name type="scientific">Arcella intermedia</name>
    <dbReference type="NCBI Taxonomy" id="1963864"/>
    <lineage>
        <taxon>Eukaryota</taxon>
        <taxon>Amoebozoa</taxon>
        <taxon>Tubulinea</taxon>
        <taxon>Elardia</taxon>
        <taxon>Arcellinida</taxon>
        <taxon>Sphaerothecina</taxon>
        <taxon>Arcellidae</taxon>
        <taxon>Arcella</taxon>
    </lineage>
</organism>
<dbReference type="GO" id="GO:0006886">
    <property type="term" value="P:intracellular protein transport"/>
    <property type="evidence" value="ECO:0007669"/>
    <property type="project" value="UniProtKB-UniRule"/>
</dbReference>
<feature type="repeat" description="CHCR" evidence="7">
    <location>
        <begin position="546"/>
        <end position="705"/>
    </location>
</feature>
<keyword evidence="8" id="KW-0175">Coiled coil</keyword>
<evidence type="ECO:0000259" key="10">
    <source>
        <dbReference type="Pfam" id="PF26148"/>
    </source>
</evidence>
<proteinExistence type="inferred from homology"/>
<dbReference type="AlphaFoldDB" id="A0A6B2KX76"/>